<evidence type="ECO:0000259" key="2">
    <source>
        <dbReference type="SMART" id="SM00198"/>
    </source>
</evidence>
<gene>
    <name evidence="3" type="primary">CLEC18A</name>
    <name evidence="3" type="ORF">BLAG_LOCUS22128</name>
</gene>
<feature type="domain" description="SCP" evidence="2">
    <location>
        <begin position="27"/>
        <end position="165"/>
    </location>
</feature>
<evidence type="ECO:0000313" key="3">
    <source>
        <dbReference type="EMBL" id="CAH1269494.1"/>
    </source>
</evidence>
<dbReference type="PANTHER" id="PTHR10334">
    <property type="entry name" value="CYSTEINE-RICH SECRETORY PROTEIN-RELATED"/>
    <property type="match status" value="1"/>
</dbReference>
<evidence type="ECO:0000313" key="4">
    <source>
        <dbReference type="Proteomes" id="UP000838412"/>
    </source>
</evidence>
<dbReference type="InterPro" id="IPR035940">
    <property type="entry name" value="CAP_sf"/>
</dbReference>
<dbReference type="OrthoDB" id="9994363at2759"/>
<dbReference type="InterPro" id="IPR014044">
    <property type="entry name" value="CAP_dom"/>
</dbReference>
<feature type="signal peptide" evidence="1">
    <location>
        <begin position="1"/>
        <end position="21"/>
    </location>
</feature>
<protein>
    <submittedName>
        <fullName evidence="3">CLEC18A protein</fullName>
    </submittedName>
</protein>
<dbReference type="InterPro" id="IPR001283">
    <property type="entry name" value="CRISP-related"/>
</dbReference>
<dbReference type="PRINTS" id="PR00837">
    <property type="entry name" value="V5TPXLIKE"/>
</dbReference>
<dbReference type="Gene3D" id="3.40.33.10">
    <property type="entry name" value="CAP"/>
    <property type="match status" value="1"/>
</dbReference>
<dbReference type="Proteomes" id="UP000838412">
    <property type="component" value="Chromosome 7"/>
</dbReference>
<dbReference type="AlphaFoldDB" id="A0A8K0F010"/>
<dbReference type="Pfam" id="PF00188">
    <property type="entry name" value="CAP"/>
    <property type="match status" value="1"/>
</dbReference>
<accession>A0A8K0F010</accession>
<proteinExistence type="predicted"/>
<sequence length="282" mass="31589">MSASCILILLLGAFPRLYVAGKELNPLEKMIVLTAHDELRREVQASDMEKMDWDAGLEKMAIDWATCSRLGTKETSLVGELLGQSIALSPEGDVVGLLQQWMAQREYYSYHNNTCAANNTCTDYVQMVWAATNRVGCAMVANCESKERKISMLVCYYSPPKERWTKPYRLGDTCTKCPPEASFCDKGLCVPCNEIDPEMCECKLTCGRNGIGSGTLDRNTCSCACEVGTGPNCDEECANPIWHDDGFDECAYWEKVPGDCDYHREWHVRYCPANCHFGCRTK</sequence>
<keyword evidence="4" id="KW-1185">Reference proteome</keyword>
<dbReference type="EMBL" id="OV696692">
    <property type="protein sequence ID" value="CAH1269494.1"/>
    <property type="molecule type" value="Genomic_DNA"/>
</dbReference>
<organism evidence="3 4">
    <name type="scientific">Branchiostoma lanceolatum</name>
    <name type="common">Common lancelet</name>
    <name type="synonym">Amphioxus lanceolatum</name>
    <dbReference type="NCBI Taxonomy" id="7740"/>
    <lineage>
        <taxon>Eukaryota</taxon>
        <taxon>Metazoa</taxon>
        <taxon>Chordata</taxon>
        <taxon>Cephalochordata</taxon>
        <taxon>Leptocardii</taxon>
        <taxon>Amphioxiformes</taxon>
        <taxon>Branchiostomatidae</taxon>
        <taxon>Branchiostoma</taxon>
    </lineage>
</organism>
<keyword evidence="1" id="KW-0732">Signal</keyword>
<name>A0A8K0F010_BRALA</name>
<feature type="chain" id="PRO_5035455463" evidence="1">
    <location>
        <begin position="22"/>
        <end position="282"/>
    </location>
</feature>
<evidence type="ECO:0000256" key="1">
    <source>
        <dbReference type="SAM" id="SignalP"/>
    </source>
</evidence>
<dbReference type="SUPFAM" id="SSF55797">
    <property type="entry name" value="PR-1-like"/>
    <property type="match status" value="1"/>
</dbReference>
<dbReference type="SMART" id="SM00198">
    <property type="entry name" value="SCP"/>
    <property type="match status" value="1"/>
</dbReference>
<reference evidence="3" key="1">
    <citation type="submission" date="2022-01" db="EMBL/GenBank/DDBJ databases">
        <authorList>
            <person name="Braso-Vives M."/>
        </authorList>
    </citation>
    <scope>NUCLEOTIDE SEQUENCE</scope>
</reference>